<name>A0A1V1P1J7_9BACT</name>
<dbReference type="AlphaFoldDB" id="A0A1V1P1J7"/>
<dbReference type="EMBL" id="ATBP01000864">
    <property type="protein sequence ID" value="ETR68681.1"/>
    <property type="molecule type" value="Genomic_DNA"/>
</dbReference>
<protein>
    <submittedName>
        <fullName evidence="1">Uncharacterized protein</fullName>
    </submittedName>
</protein>
<sequence>MFNKENKEEYKRIKVSEESANEQLNDFLEYYDYEGIEDLLDSQNPEDRKIFKSTINSLIRHIKKELFLFLLKMVN</sequence>
<reference evidence="2" key="1">
    <citation type="submission" date="2012-11" db="EMBL/GenBank/DDBJ databases">
        <authorList>
            <person name="Lucero-Rivera Y.E."/>
            <person name="Tovar-Ramirez D."/>
        </authorList>
    </citation>
    <scope>NUCLEOTIDE SEQUENCE [LARGE SCALE GENOMIC DNA]</scope>
    <source>
        <strain evidence="2">Araruama</strain>
    </source>
</reference>
<proteinExistence type="predicted"/>
<evidence type="ECO:0000313" key="1">
    <source>
        <dbReference type="EMBL" id="ETR68681.1"/>
    </source>
</evidence>
<organism evidence="1 2">
    <name type="scientific">Candidatus Magnetoglobus multicellularis str. Araruama</name>
    <dbReference type="NCBI Taxonomy" id="890399"/>
    <lineage>
        <taxon>Bacteria</taxon>
        <taxon>Pseudomonadati</taxon>
        <taxon>Thermodesulfobacteriota</taxon>
        <taxon>Desulfobacteria</taxon>
        <taxon>Desulfobacterales</taxon>
        <taxon>Desulfobacteraceae</taxon>
        <taxon>Candidatus Magnetoglobus</taxon>
    </lineage>
</organism>
<comment type="caution">
    <text evidence="1">The sequence shown here is derived from an EMBL/GenBank/DDBJ whole genome shotgun (WGS) entry which is preliminary data.</text>
</comment>
<gene>
    <name evidence="1" type="ORF">OMM_10274</name>
</gene>
<dbReference type="Proteomes" id="UP000189670">
    <property type="component" value="Unassembled WGS sequence"/>
</dbReference>
<evidence type="ECO:0000313" key="2">
    <source>
        <dbReference type="Proteomes" id="UP000189670"/>
    </source>
</evidence>
<accession>A0A1V1P1J7</accession>